<keyword evidence="1" id="KW-0472">Membrane</keyword>
<protein>
    <submittedName>
        <fullName evidence="2">ABC-2 type transport system permease protein</fullName>
    </submittedName>
</protein>
<feature type="transmembrane region" description="Helical" evidence="1">
    <location>
        <begin position="296"/>
        <end position="313"/>
    </location>
</feature>
<comment type="caution">
    <text evidence="2">The sequence shown here is derived from an EMBL/GenBank/DDBJ whole genome shotgun (WGS) entry which is preliminary data.</text>
</comment>
<dbReference type="RefSeq" id="WP_133818788.1">
    <property type="nucleotide sequence ID" value="NZ_SNZH01000006.1"/>
</dbReference>
<feature type="transmembrane region" description="Helical" evidence="1">
    <location>
        <begin position="210"/>
        <end position="229"/>
    </location>
</feature>
<keyword evidence="3" id="KW-1185">Reference proteome</keyword>
<feature type="transmembrane region" description="Helical" evidence="1">
    <location>
        <begin position="137"/>
        <end position="162"/>
    </location>
</feature>
<accession>A0A4R6YYU1</accession>
<organism evidence="2 3">
    <name type="scientific">Tahibacter aquaticus</name>
    <dbReference type="NCBI Taxonomy" id="520092"/>
    <lineage>
        <taxon>Bacteria</taxon>
        <taxon>Pseudomonadati</taxon>
        <taxon>Pseudomonadota</taxon>
        <taxon>Gammaproteobacteria</taxon>
        <taxon>Lysobacterales</taxon>
        <taxon>Rhodanobacteraceae</taxon>
        <taxon>Tahibacter</taxon>
    </lineage>
</organism>
<dbReference type="AlphaFoldDB" id="A0A4R6YYU1"/>
<evidence type="ECO:0000313" key="3">
    <source>
        <dbReference type="Proteomes" id="UP000295293"/>
    </source>
</evidence>
<name>A0A4R6YYU1_9GAMM</name>
<dbReference type="OrthoDB" id="118685at2"/>
<sequence>MNTFTWLLKREYWEHRGGFQWAPLIAAGALLAVFAFAAVSGLSAAHDNVLNGVRLSDLTSTLTPEQHRQLGAGIDVGLFFSATPVALVLAIVTFFYLLGSLYDDRRDRSILFWKSLPISDLQTVLSKVVTATVVAPILSLVAALAMMLGLLLIMSLIVAVYGGNPFTMIWANASPLTVAGKVALLVPLNAVWALPTIGWLMLCSAFAKRVPFLWATLVPVAVGTAVSIFDAVTKLRLPNDWFWQHIVFRLLFSIVPGGWMDFEHLEQRMEGAKGPDAVLAAINLDSMLAPLQGPNIWLGAAAGIGMIALAWWLRRWRDDS</sequence>
<proteinExistence type="predicted"/>
<feature type="transmembrane region" description="Helical" evidence="1">
    <location>
        <begin position="78"/>
        <end position="98"/>
    </location>
</feature>
<keyword evidence="1" id="KW-1133">Transmembrane helix</keyword>
<evidence type="ECO:0000313" key="2">
    <source>
        <dbReference type="EMBL" id="TDR44048.1"/>
    </source>
</evidence>
<feature type="transmembrane region" description="Helical" evidence="1">
    <location>
        <begin position="21"/>
        <end position="45"/>
    </location>
</feature>
<reference evidence="2 3" key="1">
    <citation type="submission" date="2019-03" db="EMBL/GenBank/DDBJ databases">
        <title>Genomic Encyclopedia of Type Strains, Phase IV (KMG-IV): sequencing the most valuable type-strain genomes for metagenomic binning, comparative biology and taxonomic classification.</title>
        <authorList>
            <person name="Goeker M."/>
        </authorList>
    </citation>
    <scope>NUCLEOTIDE SEQUENCE [LARGE SCALE GENOMIC DNA]</scope>
    <source>
        <strain evidence="2 3">DSM 21667</strain>
    </source>
</reference>
<dbReference type="EMBL" id="SNZH01000006">
    <property type="protein sequence ID" value="TDR44048.1"/>
    <property type="molecule type" value="Genomic_DNA"/>
</dbReference>
<dbReference type="Proteomes" id="UP000295293">
    <property type="component" value="Unassembled WGS sequence"/>
</dbReference>
<gene>
    <name evidence="2" type="ORF">DFR29_106195</name>
</gene>
<keyword evidence="1" id="KW-0812">Transmembrane</keyword>
<feature type="transmembrane region" description="Helical" evidence="1">
    <location>
        <begin position="182"/>
        <end position="203"/>
    </location>
</feature>
<evidence type="ECO:0000256" key="1">
    <source>
        <dbReference type="SAM" id="Phobius"/>
    </source>
</evidence>